<dbReference type="PROSITE" id="PS51779">
    <property type="entry name" value="POTRA"/>
    <property type="match status" value="1"/>
</dbReference>
<feature type="compositionally biased region" description="Acidic residues" evidence="8">
    <location>
        <begin position="391"/>
        <end position="408"/>
    </location>
</feature>
<proteinExistence type="predicted"/>
<keyword evidence="3" id="KW-0132">Cell division</keyword>
<accession>A0A9D2JES4</accession>
<keyword evidence="7" id="KW-0131">Cell cycle</keyword>
<organism evidence="11 12">
    <name type="scientific">Candidatus Gemmiger excrementavium</name>
    <dbReference type="NCBI Taxonomy" id="2838608"/>
    <lineage>
        <taxon>Bacteria</taxon>
        <taxon>Bacillati</taxon>
        <taxon>Bacillota</taxon>
        <taxon>Clostridia</taxon>
        <taxon>Eubacteriales</taxon>
        <taxon>Gemmiger</taxon>
    </lineage>
</organism>
<protein>
    <submittedName>
        <fullName evidence="11">FtsQ-type POTRA domain-containing protein</fullName>
    </submittedName>
</protein>
<reference evidence="11" key="2">
    <citation type="submission" date="2021-04" db="EMBL/GenBank/DDBJ databases">
        <authorList>
            <person name="Gilroy R."/>
        </authorList>
    </citation>
    <scope>NUCLEOTIDE SEQUENCE</scope>
    <source>
        <strain evidence="11">3436</strain>
    </source>
</reference>
<dbReference type="GO" id="GO:0051301">
    <property type="term" value="P:cell division"/>
    <property type="evidence" value="ECO:0007669"/>
    <property type="project" value="UniProtKB-KW"/>
</dbReference>
<feature type="region of interest" description="Disordered" evidence="8">
    <location>
        <begin position="1"/>
        <end position="100"/>
    </location>
</feature>
<evidence type="ECO:0000256" key="5">
    <source>
        <dbReference type="ARBA" id="ARBA00022989"/>
    </source>
</evidence>
<gene>
    <name evidence="11" type="ORF">H9810_03640</name>
</gene>
<feature type="compositionally biased region" description="Polar residues" evidence="8">
    <location>
        <begin position="360"/>
        <end position="370"/>
    </location>
</feature>
<feature type="region of interest" description="Disordered" evidence="8">
    <location>
        <begin position="360"/>
        <end position="408"/>
    </location>
</feature>
<evidence type="ECO:0000256" key="2">
    <source>
        <dbReference type="ARBA" id="ARBA00022475"/>
    </source>
</evidence>
<feature type="transmembrane region" description="Helical" evidence="9">
    <location>
        <begin position="115"/>
        <end position="137"/>
    </location>
</feature>
<feature type="compositionally biased region" description="Polar residues" evidence="8">
    <location>
        <begin position="66"/>
        <end position="85"/>
    </location>
</feature>
<evidence type="ECO:0000256" key="7">
    <source>
        <dbReference type="ARBA" id="ARBA00023306"/>
    </source>
</evidence>
<name>A0A9D2JES4_9FIRM</name>
<feature type="domain" description="POTRA" evidence="10">
    <location>
        <begin position="137"/>
        <end position="214"/>
    </location>
</feature>
<keyword evidence="5 9" id="KW-1133">Transmembrane helix</keyword>
<keyword evidence="4 9" id="KW-0812">Transmembrane</keyword>
<evidence type="ECO:0000256" key="1">
    <source>
        <dbReference type="ARBA" id="ARBA00004370"/>
    </source>
</evidence>
<evidence type="ECO:0000256" key="9">
    <source>
        <dbReference type="SAM" id="Phobius"/>
    </source>
</evidence>
<evidence type="ECO:0000256" key="4">
    <source>
        <dbReference type="ARBA" id="ARBA00022692"/>
    </source>
</evidence>
<evidence type="ECO:0000313" key="12">
    <source>
        <dbReference type="Proteomes" id="UP000824031"/>
    </source>
</evidence>
<dbReference type="AlphaFoldDB" id="A0A9D2JES4"/>
<dbReference type="GO" id="GO:0016020">
    <property type="term" value="C:membrane"/>
    <property type="evidence" value="ECO:0007669"/>
    <property type="project" value="UniProtKB-SubCell"/>
</dbReference>
<dbReference type="Pfam" id="PF08478">
    <property type="entry name" value="POTRA_1"/>
    <property type="match status" value="1"/>
</dbReference>
<sequence length="408" mass="44709">MERDQRSRQQKSRGGSFSRSAPPKRSLGSRMGLQKPGQVPQPPRGPSGQRPATPLQPGQRAAASRQRPQSQTGRTQRYSGQQLNPQKAGYTPGTPRRQRRVTQAELLRRRNQRRALGVLGVLAVLALGTIVSVNLLFKVTAFRVETFDRTTPADTGIYTEEEIITALGIEQNSNLFGFSTVEKTAQLQKMFPYLDDVQVDIQLPGTVVIKVTPAKEQFACMYSGGWIVLSDTLKILRSDLSQPEGLVLLSCSLPTDFTPVVGQFLMPQSYNSLLDGAVTATAESAQPTAPQVLEELLTYLQEYQLTDGLTALSVLDLSDVCFTYQDRIQVLLGNSTRLEYKIRLAASAILDAEKGLSATDSGTLDVSYQETDGEIKGYFAPDEPEPTPTPEPEENTDNDAAESEPAEE</sequence>
<evidence type="ECO:0000256" key="6">
    <source>
        <dbReference type="ARBA" id="ARBA00023136"/>
    </source>
</evidence>
<evidence type="ECO:0000256" key="3">
    <source>
        <dbReference type="ARBA" id="ARBA00022618"/>
    </source>
</evidence>
<evidence type="ECO:0000313" key="11">
    <source>
        <dbReference type="EMBL" id="HIZ47795.1"/>
    </source>
</evidence>
<keyword evidence="2" id="KW-1003">Cell membrane</keyword>
<reference evidence="11" key="1">
    <citation type="journal article" date="2021" name="PeerJ">
        <title>Extensive microbial diversity within the chicken gut microbiome revealed by metagenomics and culture.</title>
        <authorList>
            <person name="Gilroy R."/>
            <person name="Ravi A."/>
            <person name="Getino M."/>
            <person name="Pursley I."/>
            <person name="Horton D.L."/>
            <person name="Alikhan N.F."/>
            <person name="Baker D."/>
            <person name="Gharbi K."/>
            <person name="Hall N."/>
            <person name="Watson M."/>
            <person name="Adriaenssens E.M."/>
            <person name="Foster-Nyarko E."/>
            <person name="Jarju S."/>
            <person name="Secka A."/>
            <person name="Antonio M."/>
            <person name="Oren A."/>
            <person name="Chaudhuri R.R."/>
            <person name="La Ragione R."/>
            <person name="Hildebrand F."/>
            <person name="Pallen M.J."/>
        </authorList>
    </citation>
    <scope>NUCLEOTIDE SEQUENCE</scope>
    <source>
        <strain evidence="11">3436</strain>
    </source>
</reference>
<evidence type="ECO:0000256" key="8">
    <source>
        <dbReference type="SAM" id="MobiDB-lite"/>
    </source>
</evidence>
<dbReference type="InterPro" id="IPR034746">
    <property type="entry name" value="POTRA"/>
</dbReference>
<dbReference type="EMBL" id="DXBO01000048">
    <property type="protein sequence ID" value="HIZ47795.1"/>
    <property type="molecule type" value="Genomic_DNA"/>
</dbReference>
<comment type="subcellular location">
    <subcellularLocation>
        <location evidence="1">Membrane</location>
    </subcellularLocation>
</comment>
<dbReference type="InterPro" id="IPR013685">
    <property type="entry name" value="POTRA_FtsQ_type"/>
</dbReference>
<comment type="caution">
    <text evidence="11">The sequence shown here is derived from an EMBL/GenBank/DDBJ whole genome shotgun (WGS) entry which is preliminary data.</text>
</comment>
<dbReference type="Proteomes" id="UP000824031">
    <property type="component" value="Unassembled WGS sequence"/>
</dbReference>
<keyword evidence="6 9" id="KW-0472">Membrane</keyword>
<evidence type="ECO:0000259" key="10">
    <source>
        <dbReference type="PROSITE" id="PS51779"/>
    </source>
</evidence>